<feature type="region of interest" description="Disordered" evidence="4">
    <location>
        <begin position="357"/>
        <end position="384"/>
    </location>
</feature>
<dbReference type="InterPro" id="IPR036390">
    <property type="entry name" value="WH_DNA-bd_sf"/>
</dbReference>
<dbReference type="Proteomes" id="UP000320386">
    <property type="component" value="Chromosome"/>
</dbReference>
<dbReference type="GO" id="GO:0003700">
    <property type="term" value="F:DNA-binding transcription factor activity"/>
    <property type="evidence" value="ECO:0007669"/>
    <property type="project" value="InterPro"/>
</dbReference>
<evidence type="ECO:0000256" key="3">
    <source>
        <dbReference type="ARBA" id="ARBA00023163"/>
    </source>
</evidence>
<evidence type="ECO:0000256" key="4">
    <source>
        <dbReference type="SAM" id="MobiDB-lite"/>
    </source>
</evidence>
<feature type="domain" description="HTH gntR-type" evidence="5">
    <location>
        <begin position="10"/>
        <end position="78"/>
    </location>
</feature>
<evidence type="ECO:0000256" key="1">
    <source>
        <dbReference type="ARBA" id="ARBA00023015"/>
    </source>
</evidence>
<keyword evidence="3" id="KW-0804">Transcription</keyword>
<name>A0A518BU43_9BACT</name>
<dbReference type="AlphaFoldDB" id="A0A518BU43"/>
<dbReference type="InterPro" id="IPR028082">
    <property type="entry name" value="Peripla_BP_I"/>
</dbReference>
<dbReference type="SMART" id="SM00345">
    <property type="entry name" value="HTH_GNTR"/>
    <property type="match status" value="1"/>
</dbReference>
<feature type="compositionally biased region" description="Basic and acidic residues" evidence="4">
    <location>
        <begin position="370"/>
        <end position="384"/>
    </location>
</feature>
<dbReference type="PANTHER" id="PTHR30146:SF109">
    <property type="entry name" value="HTH-TYPE TRANSCRIPTIONAL REGULATOR GALS"/>
    <property type="match status" value="1"/>
</dbReference>
<evidence type="ECO:0000313" key="7">
    <source>
        <dbReference type="Proteomes" id="UP000320386"/>
    </source>
</evidence>
<sequence>MPDNPPEPGILLVNQIGGDIRRRVRLAELSPGDKLPSMRQLSREYGCSVGTLQQAISALTREGLLDSSERKGVFVAQSSNRPRFIVLALASLDTVGNIVTRVQDAIKQTPYHLIILAAQGDFGDQVEMLDLLVKNQVAGVILCPPTDNRFAPAVKRFLTHGIPCVQATIRLDGIDVDAVVFDGVEAGRLAFGHLLKKGHRRIGYVDLGSQVPSFCDIRTGADMALREYGLRFSDLAVSYVEGDVVDLSEPHANGTRATQSLLAEHPDLTAVVGINPVITTGIARAVHESGRSVPKDVSVVAIGDDGSFALSRPQITAVWTRKSVAAGRAAVRLCQILDGDAGSPRVMQVMPRLVERNSVLDLTEQDATEETPRHHEPQETSRSQ</sequence>
<proteinExistence type="predicted"/>
<dbReference type="GO" id="GO:0000976">
    <property type="term" value="F:transcription cis-regulatory region binding"/>
    <property type="evidence" value="ECO:0007669"/>
    <property type="project" value="TreeGrafter"/>
</dbReference>
<keyword evidence="1" id="KW-0805">Transcription regulation</keyword>
<gene>
    <name evidence="6" type="primary">araR_1</name>
    <name evidence="6" type="ORF">Pan265_03030</name>
</gene>
<accession>A0A518BU43</accession>
<dbReference type="RefSeq" id="WP_145444604.1">
    <property type="nucleotide sequence ID" value="NZ_CP036280.1"/>
</dbReference>
<keyword evidence="7" id="KW-1185">Reference proteome</keyword>
<dbReference type="PANTHER" id="PTHR30146">
    <property type="entry name" value="LACI-RELATED TRANSCRIPTIONAL REPRESSOR"/>
    <property type="match status" value="1"/>
</dbReference>
<dbReference type="PROSITE" id="PS50949">
    <property type="entry name" value="HTH_GNTR"/>
    <property type="match status" value="1"/>
</dbReference>
<dbReference type="Gene3D" id="1.10.10.10">
    <property type="entry name" value="Winged helix-like DNA-binding domain superfamily/Winged helix DNA-binding domain"/>
    <property type="match status" value="1"/>
</dbReference>
<evidence type="ECO:0000256" key="2">
    <source>
        <dbReference type="ARBA" id="ARBA00023125"/>
    </source>
</evidence>
<evidence type="ECO:0000313" key="6">
    <source>
        <dbReference type="EMBL" id="QDU70475.1"/>
    </source>
</evidence>
<keyword evidence="2" id="KW-0238">DNA-binding</keyword>
<dbReference type="CDD" id="cd07377">
    <property type="entry name" value="WHTH_GntR"/>
    <property type="match status" value="1"/>
</dbReference>
<dbReference type="KEGG" id="mcad:Pan265_03030"/>
<organism evidence="6 7">
    <name type="scientific">Mucisphaera calidilacus</name>
    <dbReference type="NCBI Taxonomy" id="2527982"/>
    <lineage>
        <taxon>Bacteria</taxon>
        <taxon>Pseudomonadati</taxon>
        <taxon>Planctomycetota</taxon>
        <taxon>Phycisphaerae</taxon>
        <taxon>Phycisphaerales</taxon>
        <taxon>Phycisphaeraceae</taxon>
        <taxon>Mucisphaera</taxon>
    </lineage>
</organism>
<reference evidence="6 7" key="1">
    <citation type="submission" date="2019-02" db="EMBL/GenBank/DDBJ databases">
        <title>Deep-cultivation of Planctomycetes and their phenomic and genomic characterization uncovers novel biology.</title>
        <authorList>
            <person name="Wiegand S."/>
            <person name="Jogler M."/>
            <person name="Boedeker C."/>
            <person name="Pinto D."/>
            <person name="Vollmers J."/>
            <person name="Rivas-Marin E."/>
            <person name="Kohn T."/>
            <person name="Peeters S.H."/>
            <person name="Heuer A."/>
            <person name="Rast P."/>
            <person name="Oberbeckmann S."/>
            <person name="Bunk B."/>
            <person name="Jeske O."/>
            <person name="Meyerdierks A."/>
            <person name="Storesund J.E."/>
            <person name="Kallscheuer N."/>
            <person name="Luecker S."/>
            <person name="Lage O.M."/>
            <person name="Pohl T."/>
            <person name="Merkel B.J."/>
            <person name="Hornburger P."/>
            <person name="Mueller R.-W."/>
            <person name="Bruemmer F."/>
            <person name="Labrenz M."/>
            <person name="Spormann A.M."/>
            <person name="Op den Camp H."/>
            <person name="Overmann J."/>
            <person name="Amann R."/>
            <person name="Jetten M.S.M."/>
            <person name="Mascher T."/>
            <person name="Medema M.H."/>
            <person name="Devos D.P."/>
            <person name="Kaster A.-K."/>
            <person name="Ovreas L."/>
            <person name="Rohde M."/>
            <person name="Galperin M.Y."/>
            <person name="Jogler C."/>
        </authorList>
    </citation>
    <scope>NUCLEOTIDE SEQUENCE [LARGE SCALE GENOMIC DNA]</scope>
    <source>
        <strain evidence="6 7">Pan265</strain>
    </source>
</reference>
<dbReference type="SUPFAM" id="SSF53822">
    <property type="entry name" value="Periplasmic binding protein-like I"/>
    <property type="match status" value="1"/>
</dbReference>
<dbReference type="InterPro" id="IPR036388">
    <property type="entry name" value="WH-like_DNA-bd_sf"/>
</dbReference>
<dbReference type="CDD" id="cd06267">
    <property type="entry name" value="PBP1_LacI_sugar_binding-like"/>
    <property type="match status" value="1"/>
</dbReference>
<dbReference type="InterPro" id="IPR000524">
    <property type="entry name" value="Tscrpt_reg_HTH_GntR"/>
</dbReference>
<dbReference type="SUPFAM" id="SSF46785">
    <property type="entry name" value="Winged helix' DNA-binding domain"/>
    <property type="match status" value="1"/>
</dbReference>
<dbReference type="OrthoDB" id="269117at2"/>
<dbReference type="Pfam" id="PF00392">
    <property type="entry name" value="GntR"/>
    <property type="match status" value="1"/>
</dbReference>
<dbReference type="InterPro" id="IPR046335">
    <property type="entry name" value="LacI/GalR-like_sensor"/>
</dbReference>
<dbReference type="Pfam" id="PF13377">
    <property type="entry name" value="Peripla_BP_3"/>
    <property type="match status" value="1"/>
</dbReference>
<protein>
    <submittedName>
        <fullName evidence="6">Arabinose metabolism transcriptional repressor</fullName>
    </submittedName>
</protein>
<dbReference type="Gene3D" id="3.40.50.2300">
    <property type="match status" value="2"/>
</dbReference>
<dbReference type="EMBL" id="CP036280">
    <property type="protein sequence ID" value="QDU70475.1"/>
    <property type="molecule type" value="Genomic_DNA"/>
</dbReference>
<evidence type="ECO:0000259" key="5">
    <source>
        <dbReference type="PROSITE" id="PS50949"/>
    </source>
</evidence>